<dbReference type="OrthoDB" id="9110500at2"/>
<protein>
    <submittedName>
        <fullName evidence="2">Uncharacterized protein</fullName>
    </submittedName>
</protein>
<reference evidence="2 4" key="2">
    <citation type="submission" date="2018-03" db="EMBL/GenBank/DDBJ databases">
        <title>Diversity of bacteria associated with corn roots inoculated with woodland soils in Canada, and Description of Pseudomonas aylmerense sp. nov.</title>
        <authorList>
            <person name="Tambong J.T."/>
            <person name="Xu R."/>
            <person name="Tchagang C."/>
        </authorList>
    </citation>
    <scope>NUCLEOTIDE SEQUENCE [LARGE SCALE GENOMIC DNA]</scope>
    <source>
        <strain evidence="2 4">S1E44</strain>
    </source>
</reference>
<sequence length="253" mass="28783">MKIKIPCFKCFTLNGIKEPIFSFLELGESNIHEIICTRGHKTSIALTQHKHEVLFEIGAMALVDGYPREAIATIAAALERFYELCIRVISSGMQIPEEQLHAAWRLIDSASERQFGAFVLSMLLWSKECPKVIDNIKPTLPDTSQRATKTWKEFRNAVIHKGLIPSERVVIEYCELVYAHINELTKIITQRHEEAWLSEAQKQETLARQGNPEKEIVIFGLPTTLFLARGTQAPGSFKEALNQLNGYREIYGR</sequence>
<evidence type="ECO:0000313" key="4">
    <source>
        <dbReference type="Proteomes" id="UP000240571"/>
    </source>
</evidence>
<reference evidence="1 3" key="1">
    <citation type="submission" date="2016-06" db="EMBL/GenBank/DDBJ databases">
        <title>Draft genome sequence of Pseudomonas sp. S1E40, a novel strain antagonistic activity to fungal plant pathogen.</title>
        <authorList>
            <person name="Tambong J.T."/>
            <person name="Tchagang C."/>
            <person name="Xu R."/>
        </authorList>
    </citation>
    <scope>NUCLEOTIDE SEQUENCE [LARGE SCALE GENOMIC DNA]</scope>
    <source>
        <strain evidence="1 3">S1E40</strain>
    </source>
</reference>
<evidence type="ECO:0000313" key="1">
    <source>
        <dbReference type="EMBL" id="OCW27187.1"/>
    </source>
</evidence>
<keyword evidence="3" id="KW-1185">Reference proteome</keyword>
<dbReference type="EMBL" id="PYWW01000011">
    <property type="protein sequence ID" value="PTC31671.1"/>
    <property type="molecule type" value="Genomic_DNA"/>
</dbReference>
<dbReference type="EMBL" id="MAUE01000017">
    <property type="protein sequence ID" value="OCW27187.1"/>
    <property type="molecule type" value="Genomic_DNA"/>
</dbReference>
<evidence type="ECO:0000313" key="3">
    <source>
        <dbReference type="Proteomes" id="UP000095081"/>
    </source>
</evidence>
<evidence type="ECO:0000313" key="2">
    <source>
        <dbReference type="EMBL" id="PTC31671.1"/>
    </source>
</evidence>
<dbReference type="Proteomes" id="UP000240571">
    <property type="component" value="Unassembled WGS sequence"/>
</dbReference>
<organism evidence="2 4">
    <name type="scientific">Pseudomonas aylmerensis</name>
    <dbReference type="NCBI Taxonomy" id="1869229"/>
    <lineage>
        <taxon>Bacteria</taxon>
        <taxon>Pseudomonadati</taxon>
        <taxon>Pseudomonadota</taxon>
        <taxon>Gammaproteobacteria</taxon>
        <taxon>Pseudomonadales</taxon>
        <taxon>Pseudomonadaceae</taxon>
        <taxon>Pseudomonas</taxon>
    </lineage>
</organism>
<name>A0A2T4G7L8_9PSED</name>
<dbReference type="AlphaFoldDB" id="A0A2T4G7L8"/>
<accession>A0A2T4G7L8</accession>
<proteinExistence type="predicted"/>
<gene>
    <name evidence="1" type="ORF">BBG20_14035</name>
    <name evidence="2" type="ORF">C9382_06245</name>
</gene>
<dbReference type="RefSeq" id="WP_065904456.1">
    <property type="nucleotide sequence ID" value="NZ_MAUE01000017.1"/>
</dbReference>
<comment type="caution">
    <text evidence="2">The sequence shown here is derived from an EMBL/GenBank/DDBJ whole genome shotgun (WGS) entry which is preliminary data.</text>
</comment>
<dbReference type="Proteomes" id="UP000095081">
    <property type="component" value="Unassembled WGS sequence"/>
</dbReference>